<dbReference type="EMBL" id="FWZT01000035">
    <property type="protein sequence ID" value="SMF80552.1"/>
    <property type="molecule type" value="Genomic_DNA"/>
</dbReference>
<protein>
    <submittedName>
        <fullName evidence="1">Uncharacterized protein</fullName>
    </submittedName>
</protein>
<accession>A0A1Y6CPK2</accession>
<dbReference type="AlphaFoldDB" id="A0A1Y6CPK2"/>
<organism evidence="1 2">
    <name type="scientific">Pseudobacteriovorax antillogorgiicola</name>
    <dbReference type="NCBI Taxonomy" id="1513793"/>
    <lineage>
        <taxon>Bacteria</taxon>
        <taxon>Pseudomonadati</taxon>
        <taxon>Bdellovibrionota</taxon>
        <taxon>Oligoflexia</taxon>
        <taxon>Oligoflexales</taxon>
        <taxon>Pseudobacteriovoracaceae</taxon>
        <taxon>Pseudobacteriovorax</taxon>
    </lineage>
</organism>
<dbReference type="Proteomes" id="UP000192907">
    <property type="component" value="Unassembled WGS sequence"/>
</dbReference>
<dbReference type="RefSeq" id="WP_132325633.1">
    <property type="nucleotide sequence ID" value="NZ_FWZT01000035.1"/>
</dbReference>
<evidence type="ECO:0000313" key="1">
    <source>
        <dbReference type="EMBL" id="SMF80552.1"/>
    </source>
</evidence>
<reference evidence="2" key="1">
    <citation type="submission" date="2017-04" db="EMBL/GenBank/DDBJ databases">
        <authorList>
            <person name="Varghese N."/>
            <person name="Submissions S."/>
        </authorList>
    </citation>
    <scope>NUCLEOTIDE SEQUENCE [LARGE SCALE GENOMIC DNA]</scope>
    <source>
        <strain evidence="2">RKEM611</strain>
    </source>
</reference>
<gene>
    <name evidence="1" type="ORF">SAMN06296036_13525</name>
</gene>
<name>A0A1Y6CPK2_9BACT</name>
<proteinExistence type="predicted"/>
<evidence type="ECO:0000313" key="2">
    <source>
        <dbReference type="Proteomes" id="UP000192907"/>
    </source>
</evidence>
<keyword evidence="2" id="KW-1185">Reference proteome</keyword>
<sequence length="87" mass="10055">MRKYYYYHYKYLDKVNAAVSAEGYGIRASEGDFPFADVLGDLMKRKQGGGYPIVCFFSKISEDEAVRMDSLIRSHQESKVVNTWSNR</sequence>
<dbReference type="STRING" id="1513793.SAMN06296036_13525"/>